<proteinExistence type="predicted"/>
<reference evidence="1" key="2">
    <citation type="submission" date="2025-08" db="UniProtKB">
        <authorList>
            <consortium name="Ensembl"/>
        </authorList>
    </citation>
    <scope>IDENTIFICATION</scope>
</reference>
<sequence length="400" mass="44138">MLPSPSAPSPLPPPPKVKCSWRKILGVERTQIGFTALPGAIESGRVTMETRPAAYSLAIGWGLWRWGYNEPARCKQCANCVDNTRWLKPAELSGADMNGEGQTHRDGVFGTMENGFTYEDYQDTAKWLLSHTKHRPQVAVICGSGLGGLINRLTQAQTFDYSEIPNFPQSTVPGHAGRLVFGILNGRACVMMQGRFHMYEGYPLWKVTFPVRVFRLLGVETLVVTNAAGGLNPNFEVGDIMLIRDHINLPGFSGENPLRGPNDERFGVRFPAMSDAYDRDMRQKAHSTWKQMGEQSELQEGTYVMVAGPNYETVAECHLLQKLGADAVGMSTVPEVIVARHCGLRVCGFSLITNKVILDYESQGKANHEEVLEAGKQAAQRLEQFVSILMASIPLSQHSS</sequence>
<reference evidence="1" key="1">
    <citation type="submission" date="2020-11" db="EMBL/GenBank/DDBJ databases">
        <authorList>
            <person name="Davenport K.M."/>
            <person name="Bickhart D.M."/>
            <person name="Smith T.P.L."/>
            <person name="Murdoch B.M."/>
            <person name="Rosen B.D."/>
        </authorList>
    </citation>
    <scope>NUCLEOTIDE SEQUENCE [LARGE SCALE GENOMIC DNA]</scope>
    <source>
        <strain evidence="1">OAR_USU_Benz2616</strain>
    </source>
</reference>
<dbReference type="Ensembl" id="ENSOART00020020097.2">
    <property type="protein sequence ID" value="ENSOARP00020016639.2"/>
    <property type="gene ID" value="ENSOARG00020012963.2"/>
</dbReference>
<name>A0AC11BMT7_SHEEP</name>
<reference evidence="1" key="3">
    <citation type="submission" date="2025-09" db="UniProtKB">
        <authorList>
            <consortium name="Ensembl"/>
        </authorList>
    </citation>
    <scope>IDENTIFICATION</scope>
</reference>
<protein>
    <submittedName>
        <fullName evidence="1">Uncharacterized protein</fullName>
    </submittedName>
</protein>
<gene>
    <name evidence="1" type="primary">LOC101105064</name>
</gene>
<accession>A0AC11BMT7</accession>
<evidence type="ECO:0000313" key="1">
    <source>
        <dbReference type="Ensembl" id="ENSOARP00020016639.2"/>
    </source>
</evidence>
<organism evidence="1">
    <name type="scientific">Ovis aries</name>
    <name type="common">Sheep</name>
    <dbReference type="NCBI Taxonomy" id="9940"/>
    <lineage>
        <taxon>Eukaryota</taxon>
        <taxon>Metazoa</taxon>
        <taxon>Chordata</taxon>
        <taxon>Craniata</taxon>
        <taxon>Vertebrata</taxon>
        <taxon>Euteleostomi</taxon>
        <taxon>Mammalia</taxon>
        <taxon>Eutheria</taxon>
        <taxon>Laurasiatheria</taxon>
        <taxon>Artiodactyla</taxon>
        <taxon>Ruminantia</taxon>
        <taxon>Pecora</taxon>
        <taxon>Bovidae</taxon>
        <taxon>Caprinae</taxon>
        <taxon>Ovis</taxon>
    </lineage>
</organism>